<evidence type="ECO:0000256" key="1">
    <source>
        <dbReference type="ARBA" id="ARBA00009477"/>
    </source>
</evidence>
<dbReference type="GO" id="GO:1990281">
    <property type="term" value="C:efflux pump complex"/>
    <property type="evidence" value="ECO:0007669"/>
    <property type="project" value="TreeGrafter"/>
</dbReference>
<feature type="domain" description="CusB-like beta-barrel" evidence="5">
    <location>
        <begin position="211"/>
        <end position="284"/>
    </location>
</feature>
<dbReference type="RefSeq" id="WP_138238487.1">
    <property type="nucleotide sequence ID" value="NZ_VBRY01000003.1"/>
</dbReference>
<evidence type="ECO:0000259" key="4">
    <source>
        <dbReference type="Pfam" id="PF25917"/>
    </source>
</evidence>
<dbReference type="Proteomes" id="UP000306585">
    <property type="component" value="Unassembled WGS sequence"/>
</dbReference>
<evidence type="ECO:0000259" key="5">
    <source>
        <dbReference type="Pfam" id="PF25954"/>
    </source>
</evidence>
<gene>
    <name evidence="6" type="ORF">FEF65_03915</name>
</gene>
<sequence>MTRILLILTLLASLAVGGYFLWQNNQVTAPEAAYRTQKIETGDLTQIVSANGTLNPVVLVSVGTQVSGTVKKLYVDYNDHVKAGQILAELDPPLFQAQVRQSRATLANAMASLELATANERRSRQLFQQHFIARQDLDLTIQAKKSARAQVDLAQAQLDKDLVNLSYSVIRSPVSGVVVDRQVDVGQTVAASFQTPTLFKIAEDLSRMQINSSFAEADIGAIKVGQAVHFSVDAFPDMQFVGTVKQLRLNATTLQNVVTYDVVVAVDNSSQLLKPGMTAYVNVITRERKGVLLLPNAALRFKPHQTEERKGGSHRAAASEVYLIRHHQLTAIAVKTGITDNKFTELLEGDLKAGDEVVTGEKSDRGGNSSAGTFRMRML</sequence>
<feature type="domain" description="Multidrug resistance protein MdtA-like barrel-sandwich hybrid" evidence="4">
    <location>
        <begin position="60"/>
        <end position="197"/>
    </location>
</feature>
<comment type="caution">
    <text evidence="6">The sequence shown here is derived from an EMBL/GenBank/DDBJ whole genome shotgun (WGS) entry which is preliminary data.</text>
</comment>
<keyword evidence="7" id="KW-1185">Reference proteome</keyword>
<evidence type="ECO:0000313" key="6">
    <source>
        <dbReference type="EMBL" id="TLS68151.1"/>
    </source>
</evidence>
<dbReference type="Pfam" id="PF25917">
    <property type="entry name" value="BSH_RND"/>
    <property type="match status" value="1"/>
</dbReference>
<dbReference type="PANTHER" id="PTHR30469">
    <property type="entry name" value="MULTIDRUG RESISTANCE PROTEIN MDTA"/>
    <property type="match status" value="1"/>
</dbReference>
<dbReference type="Pfam" id="PF25876">
    <property type="entry name" value="HH_MFP_RND"/>
    <property type="match status" value="1"/>
</dbReference>
<dbReference type="NCBIfam" id="TIGR01730">
    <property type="entry name" value="RND_mfp"/>
    <property type="match status" value="1"/>
</dbReference>
<evidence type="ECO:0000259" key="3">
    <source>
        <dbReference type="Pfam" id="PF25876"/>
    </source>
</evidence>
<dbReference type="InterPro" id="IPR006143">
    <property type="entry name" value="RND_pump_MFP"/>
</dbReference>
<name>A0A5R9GPC4_9PROT</name>
<organism evidence="6 7">
    <name type="scientific">Mariprofundus erugo</name>
    <dbReference type="NCBI Taxonomy" id="2528639"/>
    <lineage>
        <taxon>Bacteria</taxon>
        <taxon>Pseudomonadati</taxon>
        <taxon>Pseudomonadota</taxon>
        <taxon>Candidatius Mariprofundia</taxon>
        <taxon>Mariprofundales</taxon>
        <taxon>Mariprofundaceae</taxon>
        <taxon>Mariprofundus</taxon>
    </lineage>
</organism>
<dbReference type="AlphaFoldDB" id="A0A5R9GPC4"/>
<evidence type="ECO:0000256" key="2">
    <source>
        <dbReference type="SAM" id="MobiDB-lite"/>
    </source>
</evidence>
<feature type="region of interest" description="Disordered" evidence="2">
    <location>
        <begin position="358"/>
        <end position="379"/>
    </location>
</feature>
<dbReference type="Gene3D" id="2.40.50.100">
    <property type="match status" value="1"/>
</dbReference>
<dbReference type="InterPro" id="IPR058625">
    <property type="entry name" value="MdtA-like_BSH"/>
</dbReference>
<dbReference type="GO" id="GO:0015562">
    <property type="term" value="F:efflux transmembrane transporter activity"/>
    <property type="evidence" value="ECO:0007669"/>
    <property type="project" value="TreeGrafter"/>
</dbReference>
<dbReference type="SUPFAM" id="SSF111369">
    <property type="entry name" value="HlyD-like secretion proteins"/>
    <property type="match status" value="1"/>
</dbReference>
<dbReference type="Gene3D" id="1.10.287.470">
    <property type="entry name" value="Helix hairpin bin"/>
    <property type="match status" value="1"/>
</dbReference>
<accession>A0A5R9GPC4</accession>
<comment type="similarity">
    <text evidence="1">Belongs to the membrane fusion protein (MFP) (TC 8.A.1) family.</text>
</comment>
<feature type="domain" description="Multidrug resistance protein MdtA-like alpha-helical hairpin" evidence="3">
    <location>
        <begin position="100"/>
        <end position="168"/>
    </location>
</feature>
<evidence type="ECO:0000313" key="7">
    <source>
        <dbReference type="Proteomes" id="UP000306585"/>
    </source>
</evidence>
<dbReference type="PANTHER" id="PTHR30469:SF33">
    <property type="entry name" value="SLR1207 PROTEIN"/>
    <property type="match status" value="1"/>
</dbReference>
<proteinExistence type="inferred from homology"/>
<dbReference type="Pfam" id="PF25954">
    <property type="entry name" value="Beta-barrel_RND_2"/>
    <property type="match status" value="1"/>
</dbReference>
<reference evidence="6 7" key="1">
    <citation type="journal article" date="2019" name="Appl. Environ. Microbiol.">
        <title>Environmental Evidence and Genomic Insight of Iron-oxidizing Bacteria Preference Towards More Corrosion Resistant Stainless Steel at Higher Salinities.</title>
        <authorList>
            <person name="Garrison C.E."/>
            <person name="Price K.A."/>
            <person name="Field E.K."/>
        </authorList>
    </citation>
    <scope>NUCLEOTIDE SEQUENCE [LARGE SCALE GENOMIC DNA]</scope>
    <source>
        <strain evidence="6 7">P3</strain>
    </source>
</reference>
<dbReference type="InterPro" id="IPR058624">
    <property type="entry name" value="MdtA-like_HH"/>
</dbReference>
<dbReference type="Gene3D" id="2.40.30.170">
    <property type="match status" value="1"/>
</dbReference>
<dbReference type="EMBL" id="VBRY01000003">
    <property type="protein sequence ID" value="TLS68151.1"/>
    <property type="molecule type" value="Genomic_DNA"/>
</dbReference>
<dbReference type="InterPro" id="IPR058792">
    <property type="entry name" value="Beta-barrel_RND_2"/>
</dbReference>
<protein>
    <submittedName>
        <fullName evidence="6">Efflux RND transporter periplasmic adaptor subunit</fullName>
    </submittedName>
</protein>